<sequence>MLARCPSDPHQPDVGLAVAQIGCLPRWLSKVEAAAAAVPRGTAWRDAFRIRNLHIVKTTNASLSPSNARFIYSSHTPNPSVRLGHVTGGTKPRQVLDNTIGGDIDDTMDSGGLAIVQINP</sequence>
<dbReference type="GeneID" id="25266147"/>
<dbReference type="RefSeq" id="XP_013241203.1">
    <property type="nucleotide sequence ID" value="XM_013385749.1"/>
</dbReference>
<evidence type="ECO:0000313" key="1">
    <source>
        <dbReference type="EMBL" id="KDN39920.1"/>
    </source>
</evidence>
<reference evidence="1 2" key="1">
    <citation type="submission" date="2014-05" db="EMBL/GenBank/DDBJ databases">
        <title>Draft genome sequence of a rare smut relative, Tilletiaria anomala UBC 951.</title>
        <authorList>
            <consortium name="DOE Joint Genome Institute"/>
            <person name="Toome M."/>
            <person name="Kuo A."/>
            <person name="Henrissat B."/>
            <person name="Lipzen A."/>
            <person name="Tritt A."/>
            <person name="Yoshinaga Y."/>
            <person name="Zane M."/>
            <person name="Barry K."/>
            <person name="Grigoriev I.V."/>
            <person name="Spatafora J.W."/>
            <person name="Aimea M.C."/>
        </authorList>
    </citation>
    <scope>NUCLEOTIDE SEQUENCE [LARGE SCALE GENOMIC DNA]</scope>
    <source>
        <strain evidence="1 2">UBC 951</strain>
    </source>
</reference>
<evidence type="ECO:0000313" key="2">
    <source>
        <dbReference type="Proteomes" id="UP000027361"/>
    </source>
</evidence>
<dbReference type="Proteomes" id="UP000027361">
    <property type="component" value="Unassembled WGS sequence"/>
</dbReference>
<protein>
    <submittedName>
        <fullName evidence="1">Uncharacterized protein</fullName>
    </submittedName>
</protein>
<proteinExistence type="predicted"/>
<accession>A0A066VMY9</accession>
<dbReference type="EMBL" id="JMSN01000098">
    <property type="protein sequence ID" value="KDN39920.1"/>
    <property type="molecule type" value="Genomic_DNA"/>
</dbReference>
<dbReference type="AlphaFoldDB" id="A0A066VMY9"/>
<keyword evidence="2" id="KW-1185">Reference proteome</keyword>
<dbReference type="InParanoid" id="A0A066VMY9"/>
<organism evidence="1 2">
    <name type="scientific">Tilletiaria anomala (strain ATCC 24038 / CBS 436.72 / UBC 951)</name>
    <dbReference type="NCBI Taxonomy" id="1037660"/>
    <lineage>
        <taxon>Eukaryota</taxon>
        <taxon>Fungi</taxon>
        <taxon>Dikarya</taxon>
        <taxon>Basidiomycota</taxon>
        <taxon>Ustilaginomycotina</taxon>
        <taxon>Exobasidiomycetes</taxon>
        <taxon>Georgefischeriales</taxon>
        <taxon>Tilletiariaceae</taxon>
        <taxon>Tilletiaria</taxon>
    </lineage>
</organism>
<gene>
    <name evidence="1" type="ORF">K437DRAFT_270143</name>
</gene>
<comment type="caution">
    <text evidence="1">The sequence shown here is derived from an EMBL/GenBank/DDBJ whole genome shotgun (WGS) entry which is preliminary data.</text>
</comment>
<name>A0A066VMY9_TILAU</name>
<dbReference type="HOGENOM" id="CLU_2051293_0_0_1"/>